<accession>A0A4R6UIM8</accession>
<dbReference type="EMBL" id="SNYL01000001">
    <property type="protein sequence ID" value="TDQ45153.1"/>
    <property type="molecule type" value="Genomic_DNA"/>
</dbReference>
<dbReference type="AlphaFoldDB" id="A0A4R6UIM8"/>
<name>A0A4R6UIM8_9BURK</name>
<dbReference type="PROSITE" id="PS50801">
    <property type="entry name" value="STAS"/>
    <property type="match status" value="1"/>
</dbReference>
<comment type="caution">
    <text evidence="2">The sequence shown here is derived from an EMBL/GenBank/DDBJ whole genome shotgun (WGS) entry which is preliminary data.</text>
</comment>
<evidence type="ECO:0000259" key="1">
    <source>
        <dbReference type="PROSITE" id="PS50801"/>
    </source>
</evidence>
<feature type="domain" description="STAS" evidence="1">
    <location>
        <begin position="519"/>
        <end position="580"/>
    </location>
</feature>
<sequence>MDKGETGSTGLLSKLARFVRHPTVDWNELDQRARGVDAEREALKAAILRKRRNDKVRHNELNQLRAVMQARQQAVPSAGSSGSGASAAGVSVLPSSFHAPSPADGDKNRTIEQIARIEQQMSQNWLRRRQEDKASGLRIGSGTDIPAQMEGGLTQPAHLGARTLAPEEPISIDVVASDPNATGADLMAALAHPALGEAAVFFANGDMVRAEEGLRALMVQEVRSLTARVAGLALLDLFHARRDFEAFEEFAAEFAERFGVPVPRWPAALQAVPAPTPDSGHAAPESAGIWVSPLFLDAAAVEALERIVAAPGAVKWLDWSGLLSADLPAAQALQRAVHGWLERPIELRFQGAAVLRRRLKASTPSGRRENDPVWWLLRLSMLRLMRRRDEFDLAALDYCVTYAVAPPEWREPVCRFLAVDSMPASMADGLAPMAEPIQPLSTQLGGLDVHEWPALETTVAGSETQFPSAPTQLSSEWPTTLPIVTGATAQLSGTLLGEMPQAMAALDAALATHPAKQVFAIDCQGLDRLDFAAAGTLMQWLLAASARGVQVELRGISRLLAAFFHVVGIDEAVTLRLRQY</sequence>
<protein>
    <submittedName>
        <fullName evidence="2">Anti-anti-sigma regulatory factor</fullName>
    </submittedName>
</protein>
<dbReference type="InterPro" id="IPR036513">
    <property type="entry name" value="STAS_dom_sf"/>
</dbReference>
<dbReference type="SUPFAM" id="SSF52091">
    <property type="entry name" value="SpoIIaa-like"/>
    <property type="match status" value="1"/>
</dbReference>
<gene>
    <name evidence="2" type="ORF">DFR43_10154</name>
</gene>
<evidence type="ECO:0000313" key="3">
    <source>
        <dbReference type="Proteomes" id="UP000295510"/>
    </source>
</evidence>
<dbReference type="OrthoDB" id="5298269at2"/>
<dbReference type="Proteomes" id="UP000295510">
    <property type="component" value="Unassembled WGS sequence"/>
</dbReference>
<dbReference type="Pfam" id="PF13466">
    <property type="entry name" value="STAS_2"/>
    <property type="match status" value="1"/>
</dbReference>
<proteinExistence type="predicted"/>
<dbReference type="InterPro" id="IPR058548">
    <property type="entry name" value="MlaB-like_STAS"/>
</dbReference>
<dbReference type="RefSeq" id="WP_133595366.1">
    <property type="nucleotide sequence ID" value="NZ_SNYL01000001.1"/>
</dbReference>
<evidence type="ECO:0000313" key="2">
    <source>
        <dbReference type="EMBL" id="TDQ45153.1"/>
    </source>
</evidence>
<dbReference type="InterPro" id="IPR002645">
    <property type="entry name" value="STAS_dom"/>
</dbReference>
<dbReference type="Gene3D" id="3.30.750.24">
    <property type="entry name" value="STAS domain"/>
    <property type="match status" value="1"/>
</dbReference>
<reference evidence="2 3" key="1">
    <citation type="submission" date="2019-03" db="EMBL/GenBank/DDBJ databases">
        <title>Genomic Encyclopedia of Type Strains, Phase IV (KMG-IV): sequencing the most valuable type-strain genomes for metagenomic binning, comparative biology and taxonomic classification.</title>
        <authorList>
            <person name="Goeker M."/>
        </authorList>
    </citation>
    <scope>NUCLEOTIDE SEQUENCE [LARGE SCALE GENOMIC DNA]</scope>
    <source>
        <strain evidence="2 3">DSM 19605</strain>
    </source>
</reference>
<keyword evidence="3" id="KW-1185">Reference proteome</keyword>
<organism evidence="2 3">
    <name type="scientific">Tepidicella xavieri</name>
    <dbReference type="NCBI Taxonomy" id="360241"/>
    <lineage>
        <taxon>Bacteria</taxon>
        <taxon>Pseudomonadati</taxon>
        <taxon>Pseudomonadota</taxon>
        <taxon>Betaproteobacteria</taxon>
        <taxon>Burkholderiales</taxon>
        <taxon>Tepidicella</taxon>
    </lineage>
</organism>